<dbReference type="Gene3D" id="3.10.200.10">
    <property type="entry name" value="Alpha carbonic anhydrase"/>
    <property type="match status" value="1"/>
</dbReference>
<dbReference type="InterPro" id="IPR023561">
    <property type="entry name" value="Carbonic_anhydrase_a-class"/>
</dbReference>
<evidence type="ECO:0000313" key="11">
    <source>
        <dbReference type="EMBL" id="WIA22790.1"/>
    </source>
</evidence>
<comment type="similarity">
    <text evidence="3 9">Belongs to the alpha-carbonic anhydrase family.</text>
</comment>
<dbReference type="Pfam" id="PF00194">
    <property type="entry name" value="Carb_anhydrase"/>
    <property type="match status" value="1"/>
</dbReference>
<feature type="domain" description="Alpha-carbonic anhydrase" evidence="10">
    <location>
        <begin position="7"/>
        <end position="297"/>
    </location>
</feature>
<evidence type="ECO:0000256" key="2">
    <source>
        <dbReference type="ARBA" id="ARBA00002904"/>
    </source>
</evidence>
<organism evidence="11 12">
    <name type="scientific">Tetradesmus obliquus</name>
    <name type="common">Green alga</name>
    <name type="synonym">Acutodesmus obliquus</name>
    <dbReference type="NCBI Taxonomy" id="3088"/>
    <lineage>
        <taxon>Eukaryota</taxon>
        <taxon>Viridiplantae</taxon>
        <taxon>Chlorophyta</taxon>
        <taxon>core chlorophytes</taxon>
        <taxon>Chlorophyceae</taxon>
        <taxon>CS clade</taxon>
        <taxon>Sphaeropleales</taxon>
        <taxon>Scenedesmaceae</taxon>
        <taxon>Tetradesmus</taxon>
    </lineage>
</organism>
<dbReference type="InterPro" id="IPR036398">
    <property type="entry name" value="CA_dom_sf"/>
</dbReference>
<gene>
    <name evidence="11" type="ORF">OEZ85_001186</name>
</gene>
<evidence type="ECO:0000256" key="9">
    <source>
        <dbReference type="RuleBase" id="RU367011"/>
    </source>
</evidence>
<evidence type="ECO:0000256" key="6">
    <source>
        <dbReference type="ARBA" id="ARBA00022833"/>
    </source>
</evidence>
<dbReference type="PANTHER" id="PTHR18952:SF265">
    <property type="entry name" value="CARBONIC ANHYDRASE"/>
    <property type="match status" value="1"/>
</dbReference>
<dbReference type="EC" id="4.2.1.1" evidence="4 9"/>
<accession>A0ABY8UNU1</accession>
<dbReference type="EMBL" id="CP126222">
    <property type="protein sequence ID" value="WIA22790.1"/>
    <property type="molecule type" value="Genomic_DNA"/>
</dbReference>
<dbReference type="InterPro" id="IPR041891">
    <property type="entry name" value="Alpha_CA_prokaryot-like"/>
</dbReference>
<comment type="function">
    <text evidence="2 9">Reversible hydration of carbon dioxide.</text>
</comment>
<dbReference type="Proteomes" id="UP001244341">
    <property type="component" value="Chromosome 15b"/>
</dbReference>
<dbReference type="PROSITE" id="PS00162">
    <property type="entry name" value="ALPHA_CA_1"/>
    <property type="match status" value="1"/>
</dbReference>
<evidence type="ECO:0000256" key="4">
    <source>
        <dbReference type="ARBA" id="ARBA00012925"/>
    </source>
</evidence>
<dbReference type="SUPFAM" id="SSF51069">
    <property type="entry name" value="Carbonic anhydrase"/>
    <property type="match status" value="1"/>
</dbReference>
<evidence type="ECO:0000256" key="3">
    <source>
        <dbReference type="ARBA" id="ARBA00010718"/>
    </source>
</evidence>
<dbReference type="PANTHER" id="PTHR18952">
    <property type="entry name" value="CARBONIC ANHYDRASE"/>
    <property type="match status" value="1"/>
</dbReference>
<keyword evidence="5 9" id="KW-0479">Metal-binding</keyword>
<evidence type="ECO:0000256" key="5">
    <source>
        <dbReference type="ARBA" id="ARBA00022723"/>
    </source>
</evidence>
<evidence type="ECO:0000256" key="1">
    <source>
        <dbReference type="ARBA" id="ARBA00001947"/>
    </source>
</evidence>
<dbReference type="CDD" id="cd03124">
    <property type="entry name" value="alpha_CA_prokaryotic_like"/>
    <property type="match status" value="1"/>
</dbReference>
<comment type="cofactor">
    <cofactor evidence="1 9">
        <name>Zn(2+)</name>
        <dbReference type="ChEBI" id="CHEBI:29105"/>
    </cofactor>
</comment>
<evidence type="ECO:0000256" key="7">
    <source>
        <dbReference type="ARBA" id="ARBA00023239"/>
    </source>
</evidence>
<dbReference type="InterPro" id="IPR001148">
    <property type="entry name" value="CA_dom"/>
</dbReference>
<proteinExistence type="inferred from homology"/>
<evidence type="ECO:0000313" key="12">
    <source>
        <dbReference type="Proteomes" id="UP001244341"/>
    </source>
</evidence>
<sequence length="301" mass="32323">MEPFKKGRYNGLDWPGSFEACRGAKQSPILLPATGAKGKALRTAAAKSSFRYGSLTNPNVVNNGHTLMVALPTDFQSAVTIPFRGDINTAKATSIITSSDAVKGRVKATPAQFHFHSHSEHIVSGAEYALEMHIVHFVKKDQLPACGDAGCPVVLGVMLALTNDENLVTPELRKIIEAMPLNEGETAAIPGSIDVNALLPANRTYVTYEGSLTAPPCTEGLLWHVMLSPMMISQSLLTKYLAAVGDLLCDPTPEWTQELGDAAPHFTPPALNSNGCRKIANGHNWRMTQPINGRPLQLGAF</sequence>
<keyword evidence="12" id="KW-1185">Reference proteome</keyword>
<name>A0ABY8UNU1_TETOB</name>
<reference evidence="11 12" key="1">
    <citation type="submission" date="2023-05" db="EMBL/GenBank/DDBJ databases">
        <title>A 100% complete, gapless, phased diploid assembly of the Scenedesmus obliquus UTEX 3031 genome.</title>
        <authorList>
            <person name="Biondi T.C."/>
            <person name="Hanschen E.R."/>
            <person name="Kwon T."/>
            <person name="Eng W."/>
            <person name="Kruse C.P.S."/>
            <person name="Koehler S.I."/>
            <person name="Kunde Y."/>
            <person name="Gleasner C.D."/>
            <person name="You Mak K.T."/>
            <person name="Polle J."/>
            <person name="Hovde B.T."/>
            <person name="Starkenburg S.R."/>
        </authorList>
    </citation>
    <scope>NUCLEOTIDE SEQUENCE [LARGE SCALE GENOMIC DNA]</scope>
    <source>
        <strain evidence="11 12">DOE0152z</strain>
    </source>
</reference>
<keyword evidence="7 9" id="KW-0456">Lyase</keyword>
<dbReference type="InterPro" id="IPR018338">
    <property type="entry name" value="Carbonic_anhydrase_a-class_CS"/>
</dbReference>
<keyword evidence="6 9" id="KW-0862">Zinc</keyword>
<comment type="catalytic activity">
    <reaction evidence="8 9">
        <text>hydrogencarbonate + H(+) = CO2 + H2O</text>
        <dbReference type="Rhea" id="RHEA:10748"/>
        <dbReference type="ChEBI" id="CHEBI:15377"/>
        <dbReference type="ChEBI" id="CHEBI:15378"/>
        <dbReference type="ChEBI" id="CHEBI:16526"/>
        <dbReference type="ChEBI" id="CHEBI:17544"/>
        <dbReference type="EC" id="4.2.1.1"/>
    </reaction>
</comment>
<evidence type="ECO:0000259" key="10">
    <source>
        <dbReference type="SMART" id="SM01057"/>
    </source>
</evidence>
<evidence type="ECO:0000256" key="8">
    <source>
        <dbReference type="ARBA" id="ARBA00048348"/>
    </source>
</evidence>
<dbReference type="SMART" id="SM01057">
    <property type="entry name" value="Carb_anhydrase"/>
    <property type="match status" value="1"/>
</dbReference>
<protein>
    <recommendedName>
        <fullName evidence="4 9">Carbonic anhydrase</fullName>
        <ecNumber evidence="4 9">4.2.1.1</ecNumber>
    </recommendedName>
</protein>